<name>A0ABQ5RWD5_9CHLO</name>
<organism evidence="1 2">
    <name type="scientific">Volvox africanus</name>
    <dbReference type="NCBI Taxonomy" id="51714"/>
    <lineage>
        <taxon>Eukaryota</taxon>
        <taxon>Viridiplantae</taxon>
        <taxon>Chlorophyta</taxon>
        <taxon>core chlorophytes</taxon>
        <taxon>Chlorophyceae</taxon>
        <taxon>CS clade</taxon>
        <taxon>Chlamydomonadales</taxon>
        <taxon>Volvocaceae</taxon>
        <taxon>Volvox</taxon>
    </lineage>
</organism>
<comment type="caution">
    <text evidence="1">The sequence shown here is derived from an EMBL/GenBank/DDBJ whole genome shotgun (WGS) entry which is preliminary data.</text>
</comment>
<keyword evidence="2" id="KW-1185">Reference proteome</keyword>
<accession>A0ABQ5RWD5</accession>
<dbReference type="EMBL" id="BSDZ01000010">
    <property type="protein sequence ID" value="GLI61513.1"/>
    <property type="molecule type" value="Genomic_DNA"/>
</dbReference>
<evidence type="ECO:0000313" key="1">
    <source>
        <dbReference type="EMBL" id="GLI61513.1"/>
    </source>
</evidence>
<reference evidence="1 2" key="1">
    <citation type="journal article" date="2023" name="IScience">
        <title>Expanded male sex-determining region conserved during the evolution of homothallism in the green alga Volvox.</title>
        <authorList>
            <person name="Yamamoto K."/>
            <person name="Matsuzaki R."/>
            <person name="Mahakham W."/>
            <person name="Heman W."/>
            <person name="Sekimoto H."/>
            <person name="Kawachi M."/>
            <person name="Minakuchi Y."/>
            <person name="Toyoda A."/>
            <person name="Nozaki H."/>
        </authorList>
    </citation>
    <scope>NUCLEOTIDE SEQUENCE [LARGE SCALE GENOMIC DNA]</scope>
    <source>
        <strain evidence="1 2">NIES-4468</strain>
    </source>
</reference>
<dbReference type="PANTHER" id="PTHR33874:SF4">
    <property type="entry name" value="EXPRESSED PROTEIN"/>
    <property type="match status" value="1"/>
</dbReference>
<sequence length="199" mass="22797">MEARSEAAQELYTELEEEVYHELEHFVADPAFCAALEKPTRDSVLARWTGWGKSQRQPIKVMDTEGMKFSERIVDDIELVPDEPTASSSGVASDNQQDSFVVIDKKDAVESMAYYIAACISDLPEAQTLTPKQLQTALLDALRTLKRSRFQRVCTWGRRMYRWSTYTYSAVQMYQNPWIMRALLAALWAGSRMSIRLLL</sequence>
<proteinExistence type="predicted"/>
<gene>
    <name evidence="1" type="ORF">VaNZ11_003893</name>
</gene>
<evidence type="ECO:0000313" key="2">
    <source>
        <dbReference type="Proteomes" id="UP001165090"/>
    </source>
</evidence>
<protein>
    <submittedName>
        <fullName evidence="1">Uncharacterized protein</fullName>
    </submittedName>
</protein>
<dbReference type="PANTHER" id="PTHR33874">
    <property type="entry name" value="RING FINGER PROTEIN"/>
    <property type="match status" value="1"/>
</dbReference>
<dbReference type="Proteomes" id="UP001165090">
    <property type="component" value="Unassembled WGS sequence"/>
</dbReference>